<dbReference type="SUPFAM" id="SSF56801">
    <property type="entry name" value="Acetyl-CoA synthetase-like"/>
    <property type="match status" value="1"/>
</dbReference>
<dbReference type="Pfam" id="PF02668">
    <property type="entry name" value="TauD"/>
    <property type="match status" value="1"/>
</dbReference>
<keyword evidence="3" id="KW-0597">Phosphoprotein</keyword>
<proteinExistence type="predicted"/>
<dbReference type="Proteomes" id="UP001226867">
    <property type="component" value="Unassembled WGS sequence"/>
</dbReference>
<dbReference type="Pfam" id="PF00501">
    <property type="entry name" value="AMP-binding"/>
    <property type="match status" value="1"/>
</dbReference>
<evidence type="ECO:0000313" key="7">
    <source>
        <dbReference type="Proteomes" id="UP001226867"/>
    </source>
</evidence>
<reference evidence="6 7" key="1">
    <citation type="submission" date="2023-07" db="EMBL/GenBank/DDBJ databases">
        <title>Sorghum-associated microbial communities from plants grown in Nebraska, USA.</title>
        <authorList>
            <person name="Schachtman D."/>
        </authorList>
    </citation>
    <scope>NUCLEOTIDE SEQUENCE [LARGE SCALE GENOMIC DNA]</scope>
    <source>
        <strain evidence="6 7">DS1607</strain>
    </source>
</reference>
<sequence>MEQKKYEIAERFARLPADKQKVFLALLAQQKIDFGRLPIVKAQPQARSTLSYVQARQWFLWQLDPQSSAYHISGALTLTGALNVQALRESFEALVARHESLRTVFRVDADARVEQVVRDHGELDFLLIDLGGPGDARPGCMDARVTEAARSIANTPFDLAQGPLLRVGLICLAADVHVLMLVMHHIVSDGWSLRIAMSEFTAQYRARMQGEATPLQPLPIQYADYAVWQRNWMEAGEQARQFAYWVAHVGSARPVLQLPTDRPRRTDGRYGVAHHALVLPEDLAKALHKSANARGATLFMALLAGYQALLHRYTGQHDIRVGVPIANRHRPETEGVIGFFANTQVLCASLDDRMPLAQLLAQTREAALGAQMHQDLPFEQLVEALQPERILGTNPLFQVLFNHQRSGFAVLQGLPGLTLEERALDGQAAQLELALETVEDEAGRVHVSLRYAAELFDATTIERMAGHYLALLRALADRPEQAVGDVALLSRDELAQLAVWGSNPQVWPDTTAVPHLIARQAAERPDAVALVFGDEQLSYGELNARANRLAHRLIALGVKPEMKVGIAVERSVEMMVGLLGILKAGGAYVPLDPEYPVERLAFMVEASGIGLLLAQRHQAALVQRLAAGTHKPTVLLVDAPETNAGPDTDPQVELHPENLAYVIYTSGSTGKPKGVMVRHGAWSHLMASMRVTPGMSADDALVAVSSLSFDMASLELYLPLVCGARIVLGARGVARDGEALGRLLRTSGVIGATVLQSTPAGWRLLETDLRANGLPPRLKALCGGEALHPDLSQSLQALGIELWNMYGPTEATVWSTGDRVDGAALKFGSAVPGTQLHVLDGSLSPTPHGVAGELYLGGVGLARGYLAHPTLSAERFVANPFDGGRGGRLYRTGDMVRWRGDGQLEYLGRTDHQVKVRGFRIELGEIEAQLLAQPEVREAVVVAVEGAAGARLVGYVSAEEGRSIDTARLKDALDQALPDYMVPGVLMVLEALPLNPNGKVDRKALPQPELAPVMAFEPPEGDFEQQLAAIWAEVLGVARVGRNDNFFEIGGHSLLAAQVASRVRVALDVALPLRWIFEHPVLRALAAHLREAQASGQGAAQDGGARLPALQPVPRTATMRLSPTQQRLWLVDRLFAASDKAGRAAYNVSAALRLRGELDIDAVRATLDAIVRRQEALRTSFPENDDGDPVAYIVPEAESGLDVPLHDLSGLAGDQQAEALREALTAHSRMAFDLARGPVFAAALLRLAPQEHMLLLCVHHIAFDGWSEAVFVREFIAFYTALREGRDVGGAGLLPLAVQYADYAEWQHRKLAVRYDTQAAFWRGYLEGAPAVSTLPPDIARPRVASTAGDSVNLALPKALGEALGELARAHGTSLYTLLLAVFLLVLHRQSGADDVVVGADVAGRDHPDLEPLIGFFVGVVPLRTRLAAATGFAQWLAQVRESTLSAFEHQDLSFEQVVELSGVARSQQHSPLVQVLFVMQNMPGKRFEIPGVTLESVPPSTIASKFDLAVFVSEGETEFIVNWVYAISLYRRETIERASAAWRDLLQQVALSPSHALESFLSSPSLEPRTTMSSPSPALGKLQKLKKIAGKDRSAAAASPRSPIRLSFLSDAREFPLIIEAVDSGLDALAWAREQRDFIEEKLRRHGGILLRNFGLETPQDFEALAEIIEPELYGSYGDLPKKEGGKKTYRSTPYPERQMILYHNESSHMDRWPRKQWFFCELPSPVGGATPIVDCREMLRRLPAELVEEFDRKELLYVRTFVPHFDVSWQSFYKTESRAEVEARLASAGIAWRWLDEDTLQTRTRCPAVIVHPVTRERVFFNQVQLHHPSCLEADVREDLLGVVGTDRLPRNVFFGDGSVIADETMAVIGRVYEECAVRFDWRRGDVAMIDNMLAAHARDPYEGPRKIVVAMGAMWDRASLSASENEADARDTALLAVES</sequence>
<feature type="domain" description="Carrier" evidence="5">
    <location>
        <begin position="1018"/>
        <end position="1093"/>
    </location>
</feature>
<dbReference type="Gene3D" id="3.60.130.10">
    <property type="entry name" value="Clavaminate synthase-like"/>
    <property type="match status" value="1"/>
</dbReference>
<dbReference type="InterPro" id="IPR020806">
    <property type="entry name" value="PKS_PP-bd"/>
</dbReference>
<evidence type="ECO:0000313" key="6">
    <source>
        <dbReference type="EMBL" id="MDP9901730.1"/>
    </source>
</evidence>
<dbReference type="InterPro" id="IPR020845">
    <property type="entry name" value="AMP-binding_CS"/>
</dbReference>
<dbReference type="PANTHER" id="PTHR45527:SF1">
    <property type="entry name" value="FATTY ACID SYNTHASE"/>
    <property type="match status" value="1"/>
</dbReference>
<dbReference type="EMBL" id="JAUSRO010000013">
    <property type="protein sequence ID" value="MDP9901730.1"/>
    <property type="molecule type" value="Genomic_DNA"/>
</dbReference>
<dbReference type="CDD" id="cd19531">
    <property type="entry name" value="LCL_NRPS-like"/>
    <property type="match status" value="2"/>
</dbReference>
<comment type="caution">
    <text evidence="6">The sequence shown here is derived from an EMBL/GenBank/DDBJ whole genome shotgun (WGS) entry which is preliminary data.</text>
</comment>
<evidence type="ECO:0000259" key="5">
    <source>
        <dbReference type="PROSITE" id="PS50075"/>
    </source>
</evidence>
<dbReference type="InterPro" id="IPR023213">
    <property type="entry name" value="CAT-like_dom_sf"/>
</dbReference>
<dbReference type="PROSITE" id="PS00455">
    <property type="entry name" value="AMP_BINDING"/>
    <property type="match status" value="1"/>
</dbReference>
<dbReference type="PANTHER" id="PTHR45527">
    <property type="entry name" value="NONRIBOSOMAL PEPTIDE SYNTHETASE"/>
    <property type="match status" value="1"/>
</dbReference>
<dbReference type="Pfam" id="PF13193">
    <property type="entry name" value="AMP-binding_C"/>
    <property type="match status" value="1"/>
</dbReference>
<dbReference type="Gene3D" id="3.30.559.10">
    <property type="entry name" value="Chloramphenicol acetyltransferase-like domain"/>
    <property type="match status" value="2"/>
</dbReference>
<evidence type="ECO:0000256" key="1">
    <source>
        <dbReference type="ARBA" id="ARBA00001957"/>
    </source>
</evidence>
<dbReference type="InterPro" id="IPR010071">
    <property type="entry name" value="AA_adenyl_dom"/>
</dbReference>
<keyword evidence="2" id="KW-0596">Phosphopantetheine</keyword>
<organism evidence="6 7">
    <name type="scientific">Variovorax ginsengisoli</name>
    <dbReference type="NCBI Taxonomy" id="363844"/>
    <lineage>
        <taxon>Bacteria</taxon>
        <taxon>Pseudomonadati</taxon>
        <taxon>Pseudomonadota</taxon>
        <taxon>Betaproteobacteria</taxon>
        <taxon>Burkholderiales</taxon>
        <taxon>Comamonadaceae</taxon>
        <taxon>Variovorax</taxon>
    </lineage>
</organism>
<dbReference type="PROSITE" id="PS00012">
    <property type="entry name" value="PHOSPHOPANTETHEINE"/>
    <property type="match status" value="1"/>
</dbReference>
<comment type="cofactor">
    <cofactor evidence="1">
        <name>pantetheine 4'-phosphate</name>
        <dbReference type="ChEBI" id="CHEBI:47942"/>
    </cofactor>
</comment>
<dbReference type="InterPro" id="IPR025110">
    <property type="entry name" value="AMP-bd_C"/>
</dbReference>
<dbReference type="Gene3D" id="2.30.38.10">
    <property type="entry name" value="Luciferase, Domain 3"/>
    <property type="match status" value="1"/>
</dbReference>
<gene>
    <name evidence="6" type="ORF">J2W36_003999</name>
</gene>
<dbReference type="InterPro" id="IPR042098">
    <property type="entry name" value="TauD-like_sf"/>
</dbReference>
<evidence type="ECO:0000256" key="2">
    <source>
        <dbReference type="ARBA" id="ARBA00022450"/>
    </source>
</evidence>
<dbReference type="SUPFAM" id="SSF52777">
    <property type="entry name" value="CoA-dependent acyltransferases"/>
    <property type="match status" value="4"/>
</dbReference>
<dbReference type="NCBIfam" id="TIGR01733">
    <property type="entry name" value="AA-adenyl-dom"/>
    <property type="match status" value="1"/>
</dbReference>
<dbReference type="SMART" id="SM00823">
    <property type="entry name" value="PKS_PP"/>
    <property type="match status" value="1"/>
</dbReference>
<dbReference type="Pfam" id="PF00550">
    <property type="entry name" value="PP-binding"/>
    <property type="match status" value="1"/>
</dbReference>
<keyword evidence="4" id="KW-0560">Oxidoreductase</keyword>
<dbReference type="Pfam" id="PF00668">
    <property type="entry name" value="Condensation"/>
    <property type="match status" value="2"/>
</dbReference>
<evidence type="ECO:0000256" key="4">
    <source>
        <dbReference type="ARBA" id="ARBA00023002"/>
    </source>
</evidence>
<dbReference type="SUPFAM" id="SSF47336">
    <property type="entry name" value="ACP-like"/>
    <property type="match status" value="1"/>
</dbReference>
<keyword evidence="7" id="KW-1185">Reference proteome</keyword>
<dbReference type="Gene3D" id="1.10.1200.10">
    <property type="entry name" value="ACP-like"/>
    <property type="match status" value="1"/>
</dbReference>
<dbReference type="SUPFAM" id="SSF51197">
    <property type="entry name" value="Clavaminate synthase-like"/>
    <property type="match status" value="1"/>
</dbReference>
<evidence type="ECO:0000256" key="3">
    <source>
        <dbReference type="ARBA" id="ARBA00022553"/>
    </source>
</evidence>
<dbReference type="InterPro" id="IPR036736">
    <property type="entry name" value="ACP-like_sf"/>
</dbReference>
<dbReference type="PROSITE" id="PS50075">
    <property type="entry name" value="CARRIER"/>
    <property type="match status" value="1"/>
</dbReference>
<dbReference type="InterPro" id="IPR006162">
    <property type="entry name" value="Ppantetheine_attach_site"/>
</dbReference>
<dbReference type="Gene3D" id="3.30.300.30">
    <property type="match status" value="1"/>
</dbReference>
<dbReference type="Gene3D" id="3.30.559.30">
    <property type="entry name" value="Nonribosomal peptide synthetase, condensation domain"/>
    <property type="match status" value="2"/>
</dbReference>
<dbReference type="InterPro" id="IPR000873">
    <property type="entry name" value="AMP-dep_synth/lig_dom"/>
</dbReference>
<dbReference type="InterPro" id="IPR003819">
    <property type="entry name" value="TauD/TfdA-like"/>
</dbReference>
<dbReference type="Gene3D" id="3.40.50.980">
    <property type="match status" value="2"/>
</dbReference>
<dbReference type="RefSeq" id="WP_307691494.1">
    <property type="nucleotide sequence ID" value="NZ_JAUSRO010000013.1"/>
</dbReference>
<dbReference type="InterPro" id="IPR009081">
    <property type="entry name" value="PP-bd_ACP"/>
</dbReference>
<dbReference type="InterPro" id="IPR001242">
    <property type="entry name" value="Condensation_dom"/>
</dbReference>
<dbReference type="InterPro" id="IPR045851">
    <property type="entry name" value="AMP-bd_C_sf"/>
</dbReference>
<name>A0ABT9SBZ3_9BURK</name>
<accession>A0ABT9SBZ3</accession>
<protein>
    <submittedName>
        <fullName evidence="6">Amino acid adenylation domain-containing protein</fullName>
    </submittedName>
</protein>